<dbReference type="GO" id="GO:0006950">
    <property type="term" value="P:response to stress"/>
    <property type="evidence" value="ECO:0007669"/>
    <property type="project" value="UniProtKB-ARBA"/>
</dbReference>
<keyword evidence="3" id="KW-1185">Reference proteome</keyword>
<dbReference type="Pfam" id="PF10263">
    <property type="entry name" value="SprT-like"/>
    <property type="match status" value="1"/>
</dbReference>
<organism evidence="2 3">
    <name type="scientific">Algoriphagus aquimarinus</name>
    <dbReference type="NCBI Taxonomy" id="237018"/>
    <lineage>
        <taxon>Bacteria</taxon>
        <taxon>Pseudomonadati</taxon>
        <taxon>Bacteroidota</taxon>
        <taxon>Cytophagia</taxon>
        <taxon>Cytophagales</taxon>
        <taxon>Cyclobacteriaceae</taxon>
        <taxon>Algoriphagus</taxon>
    </lineage>
</organism>
<dbReference type="EMBL" id="FOKK01000012">
    <property type="protein sequence ID" value="SFB48071.1"/>
    <property type="molecule type" value="Genomic_DNA"/>
</dbReference>
<dbReference type="STRING" id="237018.SAMN04489723_112107"/>
<evidence type="ECO:0000313" key="2">
    <source>
        <dbReference type="EMBL" id="SFB48071.1"/>
    </source>
</evidence>
<proteinExistence type="predicted"/>
<evidence type="ECO:0000259" key="1">
    <source>
        <dbReference type="Pfam" id="PF10263"/>
    </source>
</evidence>
<protein>
    <submittedName>
        <fullName evidence="2">SprT-like family protein</fullName>
    </submittedName>
</protein>
<name>A0A1I1BCT4_9BACT</name>
<accession>A0A1I1BCT4</accession>
<dbReference type="Proteomes" id="UP000198790">
    <property type="component" value="Unassembled WGS sequence"/>
</dbReference>
<dbReference type="RefSeq" id="WP_092899047.1">
    <property type="nucleotide sequence ID" value="NZ_CAXBKE010000074.1"/>
</dbReference>
<dbReference type="OrthoDB" id="267364at2"/>
<sequence>MSSSEQLKQILEQKLPTSAVNYAVELWEKEPFTFKTTATRKSKLGDFRYRRDRPIQTITINADLNPYQFLLTYIHEVAHLHAFVKFGIDIAPHGNQWKSTFQQLMAPMLSSSFFPIDLLIPLRKHMKNPKASSAADLFLMKEMSKYDERGINQDVIFLSDLKPGNRFLLSGREFEKGETRRTRVLCEEVKSGKKFLIAQLAKVKLIA</sequence>
<gene>
    <name evidence="2" type="ORF">SAMN04489723_112107</name>
</gene>
<feature type="domain" description="SprT-like" evidence="1">
    <location>
        <begin position="33"/>
        <end position="106"/>
    </location>
</feature>
<reference evidence="2 3" key="1">
    <citation type="submission" date="2016-10" db="EMBL/GenBank/DDBJ databases">
        <authorList>
            <person name="de Groot N.N."/>
        </authorList>
    </citation>
    <scope>NUCLEOTIDE SEQUENCE [LARGE SCALE GENOMIC DNA]</scope>
    <source>
        <strain evidence="2 3">DSM 23399</strain>
    </source>
</reference>
<dbReference type="AlphaFoldDB" id="A0A1I1BCT4"/>
<dbReference type="InterPro" id="IPR006640">
    <property type="entry name" value="SprT-like_domain"/>
</dbReference>
<evidence type="ECO:0000313" key="3">
    <source>
        <dbReference type="Proteomes" id="UP000198790"/>
    </source>
</evidence>